<dbReference type="Proteomes" id="UP000292781">
    <property type="component" value="Unassembled WGS sequence"/>
</dbReference>
<reference evidence="20 21" key="1">
    <citation type="submission" date="2019-02" db="EMBL/GenBank/DDBJ databases">
        <title>Siculibacillus lacustris gen. nov., sp. nov., a new rosette-forming bacterium isolated from a freshwater crater lake (Lake St. Ana, Romania).</title>
        <authorList>
            <person name="Felfoldi T."/>
            <person name="Marton Z."/>
            <person name="Szabo A."/>
            <person name="Mentes A."/>
            <person name="Boka K."/>
            <person name="Marialigeti K."/>
            <person name="Mathe I."/>
            <person name="Koncz M."/>
            <person name="Schumann P."/>
            <person name="Toth E."/>
        </authorList>
    </citation>
    <scope>NUCLEOTIDE SEQUENCE [LARGE SCALE GENOMIC DNA]</scope>
    <source>
        <strain evidence="20 21">SA-279</strain>
    </source>
</reference>
<name>A0A4Q9VX36_9HYPH</name>
<dbReference type="PANTHER" id="PTHR34148:SF1">
    <property type="entry name" value="ADENOSYLCOBINAMIDE-GDP RIBAZOLETRANSFERASE"/>
    <property type="match status" value="1"/>
</dbReference>
<evidence type="ECO:0000256" key="8">
    <source>
        <dbReference type="ARBA" id="ARBA00022573"/>
    </source>
</evidence>
<comment type="subcellular location">
    <subcellularLocation>
        <location evidence="2 19">Cell membrane</location>
        <topology evidence="2 19">Multi-pass membrane protein</topology>
    </subcellularLocation>
</comment>
<evidence type="ECO:0000256" key="7">
    <source>
        <dbReference type="ARBA" id="ARBA00022475"/>
    </source>
</evidence>
<dbReference type="GO" id="GO:0005886">
    <property type="term" value="C:plasma membrane"/>
    <property type="evidence" value="ECO:0007669"/>
    <property type="project" value="UniProtKB-SubCell"/>
</dbReference>
<evidence type="ECO:0000256" key="1">
    <source>
        <dbReference type="ARBA" id="ARBA00001946"/>
    </source>
</evidence>
<evidence type="ECO:0000256" key="19">
    <source>
        <dbReference type="HAMAP-Rule" id="MF_00719"/>
    </source>
</evidence>
<comment type="catalytic activity">
    <reaction evidence="18 19">
        <text>alpha-ribazole 5'-phosphate + adenosylcob(III)inamide-GDP = adenosylcob(III)alamin 5'-phosphate + GMP + H(+)</text>
        <dbReference type="Rhea" id="RHEA:23560"/>
        <dbReference type="ChEBI" id="CHEBI:15378"/>
        <dbReference type="ChEBI" id="CHEBI:57918"/>
        <dbReference type="ChEBI" id="CHEBI:58115"/>
        <dbReference type="ChEBI" id="CHEBI:60487"/>
        <dbReference type="ChEBI" id="CHEBI:60493"/>
        <dbReference type="EC" id="2.7.8.26"/>
    </reaction>
</comment>
<comment type="pathway">
    <text evidence="3 19">Cofactor biosynthesis; adenosylcobalamin biosynthesis; adenosylcobalamin from cob(II)yrinate a,c-diamide: step 7/7.</text>
</comment>
<dbReference type="GO" id="GO:0009236">
    <property type="term" value="P:cobalamin biosynthetic process"/>
    <property type="evidence" value="ECO:0007669"/>
    <property type="project" value="UniProtKB-UniRule"/>
</dbReference>
<dbReference type="HAMAP" id="MF_00719">
    <property type="entry name" value="CobS"/>
    <property type="match status" value="1"/>
</dbReference>
<dbReference type="PANTHER" id="PTHR34148">
    <property type="entry name" value="ADENOSYLCOBINAMIDE-GDP RIBAZOLETRANSFERASE"/>
    <property type="match status" value="1"/>
</dbReference>
<accession>A0A4Q9VX36</accession>
<evidence type="ECO:0000313" key="21">
    <source>
        <dbReference type="Proteomes" id="UP000292781"/>
    </source>
</evidence>
<feature type="transmembrane region" description="Helical" evidence="19">
    <location>
        <begin position="48"/>
        <end position="69"/>
    </location>
</feature>
<keyword evidence="21" id="KW-1185">Reference proteome</keyword>
<proteinExistence type="inferred from homology"/>
<feature type="transmembrane region" description="Helical" evidence="19">
    <location>
        <begin position="122"/>
        <end position="140"/>
    </location>
</feature>
<keyword evidence="11 19" id="KW-0460">Magnesium</keyword>
<gene>
    <name evidence="19" type="primary">cobS</name>
    <name evidence="20" type="ORF">EYW49_01935</name>
</gene>
<evidence type="ECO:0000256" key="2">
    <source>
        <dbReference type="ARBA" id="ARBA00004651"/>
    </source>
</evidence>
<comment type="similarity">
    <text evidence="4 19">Belongs to the CobS family.</text>
</comment>
<evidence type="ECO:0000256" key="15">
    <source>
        <dbReference type="ARBA" id="ARBA00032605"/>
    </source>
</evidence>
<dbReference type="GO" id="GO:0051073">
    <property type="term" value="F:adenosylcobinamide-GDP ribazoletransferase activity"/>
    <property type="evidence" value="ECO:0007669"/>
    <property type="project" value="UniProtKB-UniRule"/>
</dbReference>
<evidence type="ECO:0000256" key="17">
    <source>
        <dbReference type="ARBA" id="ARBA00048623"/>
    </source>
</evidence>
<dbReference type="AlphaFoldDB" id="A0A4Q9VX36"/>
<evidence type="ECO:0000256" key="3">
    <source>
        <dbReference type="ARBA" id="ARBA00004663"/>
    </source>
</evidence>
<evidence type="ECO:0000256" key="16">
    <source>
        <dbReference type="ARBA" id="ARBA00032853"/>
    </source>
</evidence>
<evidence type="ECO:0000256" key="13">
    <source>
        <dbReference type="ARBA" id="ARBA00023136"/>
    </source>
</evidence>
<dbReference type="EC" id="2.7.8.26" evidence="5 19"/>
<evidence type="ECO:0000256" key="6">
    <source>
        <dbReference type="ARBA" id="ARBA00015850"/>
    </source>
</evidence>
<comment type="caution">
    <text evidence="20">The sequence shown here is derived from an EMBL/GenBank/DDBJ whole genome shotgun (WGS) entry which is preliminary data.</text>
</comment>
<dbReference type="UniPathway" id="UPA00148">
    <property type="reaction ID" value="UER00238"/>
</dbReference>
<feature type="transmembrane region" description="Helical" evidence="19">
    <location>
        <begin position="213"/>
        <end position="236"/>
    </location>
</feature>
<dbReference type="InterPro" id="IPR003805">
    <property type="entry name" value="CobS"/>
</dbReference>
<evidence type="ECO:0000256" key="10">
    <source>
        <dbReference type="ARBA" id="ARBA00022692"/>
    </source>
</evidence>
<dbReference type="OrthoDB" id="9794626at2"/>
<comment type="cofactor">
    <cofactor evidence="1 19">
        <name>Mg(2+)</name>
        <dbReference type="ChEBI" id="CHEBI:18420"/>
    </cofactor>
</comment>
<dbReference type="GO" id="GO:0008818">
    <property type="term" value="F:cobalamin 5'-phosphate synthase activity"/>
    <property type="evidence" value="ECO:0007669"/>
    <property type="project" value="UniProtKB-UniRule"/>
</dbReference>
<evidence type="ECO:0000256" key="18">
    <source>
        <dbReference type="ARBA" id="ARBA00049504"/>
    </source>
</evidence>
<evidence type="ECO:0000256" key="11">
    <source>
        <dbReference type="ARBA" id="ARBA00022842"/>
    </source>
</evidence>
<keyword evidence="13 19" id="KW-0472">Membrane</keyword>
<dbReference type="EMBL" id="SJFN01000002">
    <property type="protein sequence ID" value="TBW40938.1"/>
    <property type="molecule type" value="Genomic_DNA"/>
</dbReference>
<evidence type="ECO:0000313" key="20">
    <source>
        <dbReference type="EMBL" id="TBW40938.1"/>
    </source>
</evidence>
<organism evidence="20 21">
    <name type="scientific">Siculibacillus lacustris</name>
    <dbReference type="NCBI Taxonomy" id="1549641"/>
    <lineage>
        <taxon>Bacteria</taxon>
        <taxon>Pseudomonadati</taxon>
        <taxon>Pseudomonadota</taxon>
        <taxon>Alphaproteobacteria</taxon>
        <taxon>Hyphomicrobiales</taxon>
        <taxon>Ancalomicrobiaceae</taxon>
        <taxon>Siculibacillus</taxon>
    </lineage>
</organism>
<protein>
    <recommendedName>
        <fullName evidence="6 19">Adenosylcobinamide-GDP ribazoletransferase</fullName>
        <ecNumber evidence="5 19">2.7.8.26</ecNumber>
    </recommendedName>
    <alternativeName>
        <fullName evidence="16 19">Cobalamin synthase</fullName>
    </alternativeName>
    <alternativeName>
        <fullName evidence="15 19">Cobalamin-5'-phosphate synthase</fullName>
    </alternativeName>
</protein>
<comment type="catalytic activity">
    <reaction evidence="17 19">
        <text>alpha-ribazole + adenosylcob(III)inamide-GDP = adenosylcob(III)alamin + GMP + H(+)</text>
        <dbReference type="Rhea" id="RHEA:16049"/>
        <dbReference type="ChEBI" id="CHEBI:10329"/>
        <dbReference type="ChEBI" id="CHEBI:15378"/>
        <dbReference type="ChEBI" id="CHEBI:18408"/>
        <dbReference type="ChEBI" id="CHEBI:58115"/>
        <dbReference type="ChEBI" id="CHEBI:60487"/>
        <dbReference type="EC" id="2.7.8.26"/>
    </reaction>
</comment>
<keyword evidence="12 19" id="KW-1133">Transmembrane helix</keyword>
<keyword evidence="8 19" id="KW-0169">Cobalamin biosynthesis</keyword>
<evidence type="ECO:0000256" key="14">
    <source>
        <dbReference type="ARBA" id="ARBA00025228"/>
    </source>
</evidence>
<sequence>MPQLPEFLDHALADFAGMVRFYSRVAVPQLSPSDDPGRLPAFARAVRMLPLSGAVILVPGAVVLALLGASDLSSLTVAALCVAVTTAVTGAFHEDGFADVADGFGGGATRERRLEIMKDSRIGAFGGAALVVQFVLRTALVADLLDRVDGPAAAVVTLGLAGLVRVLPLGLMVATPAARPDGLARAVGAPTASTLAVAGLGAAALFLAATLPFLPLANVVAAPIAAAGGLVGLAALAKCAIGGHTGDVIGAGTLIAEIAALVALLA</sequence>
<keyword evidence="7 19" id="KW-1003">Cell membrane</keyword>
<evidence type="ECO:0000256" key="9">
    <source>
        <dbReference type="ARBA" id="ARBA00022679"/>
    </source>
</evidence>
<feature type="transmembrane region" description="Helical" evidence="19">
    <location>
        <begin position="152"/>
        <end position="174"/>
    </location>
</feature>
<keyword evidence="9 19" id="KW-0808">Transferase</keyword>
<comment type="function">
    <text evidence="14 19">Joins adenosylcobinamide-GDP and alpha-ribazole to generate adenosylcobalamin (Ado-cobalamin). Also synthesizes adenosylcobalamin 5'-phosphate from adenosylcobinamide-GDP and alpha-ribazole 5'-phosphate.</text>
</comment>
<feature type="transmembrane region" description="Helical" evidence="19">
    <location>
        <begin position="248"/>
        <end position="265"/>
    </location>
</feature>
<feature type="transmembrane region" description="Helical" evidence="19">
    <location>
        <begin position="186"/>
        <end position="207"/>
    </location>
</feature>
<evidence type="ECO:0000256" key="5">
    <source>
        <dbReference type="ARBA" id="ARBA00013200"/>
    </source>
</evidence>
<dbReference type="Pfam" id="PF02654">
    <property type="entry name" value="CobS"/>
    <property type="match status" value="1"/>
</dbReference>
<evidence type="ECO:0000256" key="12">
    <source>
        <dbReference type="ARBA" id="ARBA00022989"/>
    </source>
</evidence>
<evidence type="ECO:0000256" key="4">
    <source>
        <dbReference type="ARBA" id="ARBA00010561"/>
    </source>
</evidence>
<dbReference type="RefSeq" id="WP_131305407.1">
    <property type="nucleotide sequence ID" value="NZ_SJFN01000002.1"/>
</dbReference>
<keyword evidence="10 19" id="KW-0812">Transmembrane</keyword>